<reference evidence="3 4" key="1">
    <citation type="journal article" date="2022" name="Nat. Ecol. Evol.">
        <title>A masculinizing supergene underlies an exaggerated male reproductive morph in a spider.</title>
        <authorList>
            <person name="Hendrickx F."/>
            <person name="De Corte Z."/>
            <person name="Sonet G."/>
            <person name="Van Belleghem S.M."/>
            <person name="Kostlbacher S."/>
            <person name="Vangestel C."/>
        </authorList>
    </citation>
    <scope>NUCLEOTIDE SEQUENCE [LARGE SCALE GENOMIC DNA]</scope>
    <source>
        <strain evidence="3">W744_W776</strain>
    </source>
</reference>
<dbReference type="InterPro" id="IPR003890">
    <property type="entry name" value="MIF4G-like_typ-3"/>
</dbReference>
<dbReference type="PANTHER" id="PTHR23253:SF78">
    <property type="entry name" value="EUKARYOTIC TRANSLATION INITIATION FACTOR 4G1, ISOFORM B-RELATED"/>
    <property type="match status" value="1"/>
</dbReference>
<accession>A0AAV6TV39</accession>
<dbReference type="Pfam" id="PF02854">
    <property type="entry name" value="MIF4G"/>
    <property type="match status" value="1"/>
</dbReference>
<sequence length="417" mass="48458">MDKPSCNDDQIRNQGKKVSNKNEMLVSTHTQDIKLHQAENAWVPSRKLKVHAKESPEEMERNTLKRNVQSLLNKLTFQKFKILLGHLKKLNICTETEMVLVVDLIYENAVHEPHFSSVYANLCKHLEKLKIPIDENSKEEIEFSSILLAKCQNQFEEHCKYQEDKVHFAQCDLNELPENTENLQIIQEDGNSNKSDFVTSECNKSKKRHLGNIRLIGELFKLNMILRPVLQECIEILLLKQSEESLECLCLLLKTVGKELENYGKSSEEKEIEEYFTRIQMIVDENLTSTRIKCLLKDILDLKNNNWIPRRVENTPKTIDEIHKEAALEARKQWQWYQNMMYIAAQSNSQRHAAAHSDNNTCPYEGKGKKSSFKNARKDQGPSNTEESKTFEEAKNILTAQEWLKCVFFGSNRMLSI</sequence>
<evidence type="ECO:0000259" key="2">
    <source>
        <dbReference type="SMART" id="SM00543"/>
    </source>
</evidence>
<feature type="compositionally biased region" description="Basic and acidic residues" evidence="1">
    <location>
        <begin position="1"/>
        <end position="11"/>
    </location>
</feature>
<dbReference type="Gene3D" id="1.25.40.180">
    <property type="match status" value="1"/>
</dbReference>
<feature type="compositionally biased region" description="Polar residues" evidence="1">
    <location>
        <begin position="352"/>
        <end position="362"/>
    </location>
</feature>
<organism evidence="3 4">
    <name type="scientific">Oedothorax gibbosus</name>
    <dbReference type="NCBI Taxonomy" id="931172"/>
    <lineage>
        <taxon>Eukaryota</taxon>
        <taxon>Metazoa</taxon>
        <taxon>Ecdysozoa</taxon>
        <taxon>Arthropoda</taxon>
        <taxon>Chelicerata</taxon>
        <taxon>Arachnida</taxon>
        <taxon>Araneae</taxon>
        <taxon>Araneomorphae</taxon>
        <taxon>Entelegynae</taxon>
        <taxon>Araneoidea</taxon>
        <taxon>Linyphiidae</taxon>
        <taxon>Erigoninae</taxon>
        <taxon>Oedothorax</taxon>
    </lineage>
</organism>
<dbReference type="GO" id="GO:0003743">
    <property type="term" value="F:translation initiation factor activity"/>
    <property type="evidence" value="ECO:0007669"/>
    <property type="project" value="TreeGrafter"/>
</dbReference>
<evidence type="ECO:0000256" key="1">
    <source>
        <dbReference type="SAM" id="MobiDB-lite"/>
    </source>
</evidence>
<dbReference type="InterPro" id="IPR016024">
    <property type="entry name" value="ARM-type_fold"/>
</dbReference>
<evidence type="ECO:0000313" key="4">
    <source>
        <dbReference type="Proteomes" id="UP000827092"/>
    </source>
</evidence>
<feature type="domain" description="MIF4G" evidence="2">
    <location>
        <begin position="65"/>
        <end position="306"/>
    </location>
</feature>
<dbReference type="GO" id="GO:0003729">
    <property type="term" value="F:mRNA binding"/>
    <property type="evidence" value="ECO:0007669"/>
    <property type="project" value="TreeGrafter"/>
</dbReference>
<feature type="compositionally biased region" description="Basic and acidic residues" evidence="1">
    <location>
        <begin position="376"/>
        <end position="390"/>
    </location>
</feature>
<dbReference type="PANTHER" id="PTHR23253">
    <property type="entry name" value="EUKARYOTIC TRANSLATION INITIATION FACTOR 4 GAMMA"/>
    <property type="match status" value="1"/>
</dbReference>
<proteinExistence type="predicted"/>
<dbReference type="SMART" id="SM00543">
    <property type="entry name" value="MIF4G"/>
    <property type="match status" value="1"/>
</dbReference>
<feature type="region of interest" description="Disordered" evidence="1">
    <location>
        <begin position="352"/>
        <end position="390"/>
    </location>
</feature>
<comment type="caution">
    <text evidence="3">The sequence shown here is derived from an EMBL/GenBank/DDBJ whole genome shotgun (WGS) entry which is preliminary data.</text>
</comment>
<dbReference type="Proteomes" id="UP000827092">
    <property type="component" value="Unassembled WGS sequence"/>
</dbReference>
<dbReference type="GO" id="GO:0016281">
    <property type="term" value="C:eukaryotic translation initiation factor 4F complex"/>
    <property type="evidence" value="ECO:0007669"/>
    <property type="project" value="TreeGrafter"/>
</dbReference>
<feature type="region of interest" description="Disordered" evidence="1">
    <location>
        <begin position="1"/>
        <end position="24"/>
    </location>
</feature>
<dbReference type="SUPFAM" id="SSF48371">
    <property type="entry name" value="ARM repeat"/>
    <property type="match status" value="1"/>
</dbReference>
<dbReference type="AlphaFoldDB" id="A0AAV6TV39"/>
<protein>
    <recommendedName>
        <fullName evidence="2">MIF4G domain-containing protein</fullName>
    </recommendedName>
</protein>
<evidence type="ECO:0000313" key="3">
    <source>
        <dbReference type="EMBL" id="KAG8175496.1"/>
    </source>
</evidence>
<keyword evidence="4" id="KW-1185">Reference proteome</keyword>
<gene>
    <name evidence="3" type="ORF">JTE90_025509</name>
</gene>
<name>A0AAV6TV39_9ARAC</name>
<dbReference type="EMBL" id="JAFNEN010000995">
    <property type="protein sequence ID" value="KAG8175496.1"/>
    <property type="molecule type" value="Genomic_DNA"/>
</dbReference>